<comment type="caution">
    <text evidence="4">The sequence shown here is derived from an EMBL/GenBank/DDBJ whole genome shotgun (WGS) entry which is preliminary data.</text>
</comment>
<dbReference type="SUPFAM" id="SSF56317">
    <property type="entry name" value="Carbon-nitrogen hydrolase"/>
    <property type="match status" value="1"/>
</dbReference>
<keyword evidence="1 4" id="KW-0378">Hydrolase</keyword>
<dbReference type="AlphaFoldDB" id="W9HFU3"/>
<proteinExistence type="predicted"/>
<evidence type="ECO:0000256" key="1">
    <source>
        <dbReference type="ARBA" id="ARBA00022801"/>
    </source>
</evidence>
<evidence type="ECO:0000313" key="5">
    <source>
        <dbReference type="Proteomes" id="UP000019486"/>
    </source>
</evidence>
<accession>W9HFU3</accession>
<dbReference type="Proteomes" id="UP000019486">
    <property type="component" value="Unassembled WGS sequence"/>
</dbReference>
<feature type="region of interest" description="Disordered" evidence="2">
    <location>
        <begin position="276"/>
        <end position="299"/>
    </location>
</feature>
<reference evidence="4 5" key="1">
    <citation type="submission" date="2013-08" db="EMBL/GenBank/DDBJ databases">
        <title>The genome sequence of Skermanella stibiiresistens.</title>
        <authorList>
            <person name="Zhu W."/>
            <person name="Wang G."/>
        </authorList>
    </citation>
    <scope>NUCLEOTIDE SEQUENCE [LARGE SCALE GENOMIC DNA]</scope>
    <source>
        <strain evidence="4 5">SB22</strain>
    </source>
</reference>
<feature type="compositionally biased region" description="Basic and acidic residues" evidence="2">
    <location>
        <begin position="279"/>
        <end position="289"/>
    </location>
</feature>
<dbReference type="OrthoDB" id="9811121at2"/>
<dbReference type="STRING" id="1385369.N825_02610"/>
<dbReference type="CDD" id="cd07572">
    <property type="entry name" value="nit"/>
    <property type="match status" value="1"/>
</dbReference>
<sequence length="299" mass="32220">MTEAPTAPTPVSPFPVGSLTVACVQVNAGPDIEPNLPIVGDLIQRARDAGADLITTPENVSMMVLGRPRVMRRAQPEADHPAVPFFRDMARKTGAWLLAGSLAVKLDEDRLANRSLLFSPDGGIAGRYDKIHMFDVDLARGESYRESATFRPGDRAVMARTPWGGVGMTVCYDLRFGHLHRMLAQAGASILTVPSAFTVPTGKAHWHVLLRARAIETGCFVVAPAQCGTHDGGRTTYGHSLIVSPWGEILADAGEEPGFVTARLDLEEVAKARAQVPSLKHDRVIKEPDLSPEPRPVPA</sequence>
<organism evidence="4 5">
    <name type="scientific">Skermanella stibiiresistens SB22</name>
    <dbReference type="NCBI Taxonomy" id="1385369"/>
    <lineage>
        <taxon>Bacteria</taxon>
        <taxon>Pseudomonadati</taxon>
        <taxon>Pseudomonadota</taxon>
        <taxon>Alphaproteobacteria</taxon>
        <taxon>Rhodospirillales</taxon>
        <taxon>Azospirillaceae</taxon>
        <taxon>Skermanella</taxon>
    </lineage>
</organism>
<feature type="domain" description="CN hydrolase" evidence="3">
    <location>
        <begin position="19"/>
        <end position="266"/>
    </location>
</feature>
<dbReference type="InterPro" id="IPR045254">
    <property type="entry name" value="Nit1/2_C-N_Hydrolase"/>
</dbReference>
<dbReference type="Pfam" id="PF00795">
    <property type="entry name" value="CN_hydrolase"/>
    <property type="match status" value="1"/>
</dbReference>
<protein>
    <submittedName>
        <fullName evidence="4">Amidohydrolase</fullName>
    </submittedName>
</protein>
<dbReference type="InterPro" id="IPR003010">
    <property type="entry name" value="C-N_Hydrolase"/>
</dbReference>
<name>W9HFU3_9PROT</name>
<dbReference type="InterPro" id="IPR036526">
    <property type="entry name" value="C-N_Hydrolase_sf"/>
</dbReference>
<evidence type="ECO:0000259" key="3">
    <source>
        <dbReference type="PROSITE" id="PS50263"/>
    </source>
</evidence>
<dbReference type="PATRIC" id="fig|1385369.3.peg.517"/>
<dbReference type="PANTHER" id="PTHR23088">
    <property type="entry name" value="NITRILASE-RELATED"/>
    <property type="match status" value="1"/>
</dbReference>
<dbReference type="PANTHER" id="PTHR23088:SF27">
    <property type="entry name" value="DEAMINATED GLUTATHIONE AMIDASE"/>
    <property type="match status" value="1"/>
</dbReference>
<dbReference type="GO" id="GO:0016811">
    <property type="term" value="F:hydrolase activity, acting on carbon-nitrogen (but not peptide) bonds, in linear amides"/>
    <property type="evidence" value="ECO:0007669"/>
    <property type="project" value="InterPro"/>
</dbReference>
<gene>
    <name evidence="4" type="ORF">N825_02610</name>
</gene>
<dbReference type="RefSeq" id="WP_051511429.1">
    <property type="nucleotide sequence ID" value="NZ_AVFL01000001.1"/>
</dbReference>
<dbReference type="EMBL" id="AVFL01000001">
    <property type="protein sequence ID" value="EWY42763.1"/>
    <property type="molecule type" value="Genomic_DNA"/>
</dbReference>
<evidence type="ECO:0000313" key="4">
    <source>
        <dbReference type="EMBL" id="EWY42763.1"/>
    </source>
</evidence>
<dbReference type="Gene3D" id="3.60.110.10">
    <property type="entry name" value="Carbon-nitrogen hydrolase"/>
    <property type="match status" value="1"/>
</dbReference>
<evidence type="ECO:0000256" key="2">
    <source>
        <dbReference type="SAM" id="MobiDB-lite"/>
    </source>
</evidence>
<dbReference type="PROSITE" id="PS50263">
    <property type="entry name" value="CN_HYDROLASE"/>
    <property type="match status" value="1"/>
</dbReference>
<keyword evidence="5" id="KW-1185">Reference proteome</keyword>